<dbReference type="EMBL" id="CAMXCT010002309">
    <property type="protein sequence ID" value="CAI3997238.1"/>
    <property type="molecule type" value="Genomic_DNA"/>
</dbReference>
<feature type="non-terminal residue" evidence="3">
    <location>
        <position position="1"/>
    </location>
</feature>
<feature type="region of interest" description="Disordered" evidence="1">
    <location>
        <begin position="71"/>
        <end position="164"/>
    </location>
</feature>
<gene>
    <name evidence="3" type="ORF">C1SCF055_LOCUS23643</name>
</gene>
<feature type="compositionally biased region" description="Polar residues" evidence="1">
    <location>
        <begin position="99"/>
        <end position="118"/>
    </location>
</feature>
<organism evidence="3">
    <name type="scientific">Cladocopium goreaui</name>
    <dbReference type="NCBI Taxonomy" id="2562237"/>
    <lineage>
        <taxon>Eukaryota</taxon>
        <taxon>Sar</taxon>
        <taxon>Alveolata</taxon>
        <taxon>Dinophyceae</taxon>
        <taxon>Suessiales</taxon>
        <taxon>Symbiodiniaceae</taxon>
        <taxon>Cladocopium</taxon>
    </lineage>
</organism>
<keyword evidence="2" id="KW-1133">Transmembrane helix</keyword>
<feature type="transmembrane region" description="Helical" evidence="2">
    <location>
        <begin position="32"/>
        <end position="55"/>
    </location>
</feature>
<protein>
    <submittedName>
        <fullName evidence="3">Uncharacterized protein</fullName>
    </submittedName>
</protein>
<dbReference type="Proteomes" id="UP001152797">
    <property type="component" value="Unassembled WGS sequence"/>
</dbReference>
<comment type="caution">
    <text evidence="3">The sequence shown here is derived from an EMBL/GenBank/DDBJ whole genome shotgun (WGS) entry which is preliminary data.</text>
</comment>
<evidence type="ECO:0000256" key="2">
    <source>
        <dbReference type="SAM" id="Phobius"/>
    </source>
</evidence>
<evidence type="ECO:0000256" key="1">
    <source>
        <dbReference type="SAM" id="MobiDB-lite"/>
    </source>
</evidence>
<evidence type="ECO:0000313" key="4">
    <source>
        <dbReference type="EMBL" id="CAL4784550.1"/>
    </source>
</evidence>
<name>A0A9P1CUM1_9DINO</name>
<keyword evidence="2" id="KW-0472">Membrane</keyword>
<dbReference type="AlphaFoldDB" id="A0A9P1CUM1"/>
<sequence length="164" mass="17733">MLGVPRFAQTPRVSVTYVAVENVDTEEGNPMVVINVIAAVVGIMAAGACAALVIWQIRKRQVLTPVHMLDEDAVQEPDAEAPATPSSQPDPDIQDIRSAGQTSPQSLALRNAMNNTSVEPIFSPFGADPEPFWQDTPQEPAPTPARSPQPEVAHERMVTLDRDE</sequence>
<dbReference type="EMBL" id="CAMXCT020002309">
    <property type="protein sequence ID" value="CAL1150613.1"/>
    <property type="molecule type" value="Genomic_DNA"/>
</dbReference>
<keyword evidence="2" id="KW-0812">Transmembrane</keyword>
<keyword evidence="5" id="KW-1185">Reference proteome</keyword>
<reference evidence="3" key="1">
    <citation type="submission" date="2022-10" db="EMBL/GenBank/DDBJ databases">
        <authorList>
            <person name="Chen Y."/>
            <person name="Dougan E. K."/>
            <person name="Chan C."/>
            <person name="Rhodes N."/>
            <person name="Thang M."/>
        </authorList>
    </citation>
    <scope>NUCLEOTIDE SEQUENCE</scope>
</reference>
<dbReference type="EMBL" id="CAMXCT030002309">
    <property type="protein sequence ID" value="CAL4784550.1"/>
    <property type="molecule type" value="Genomic_DNA"/>
</dbReference>
<feature type="compositionally biased region" description="Basic and acidic residues" evidence="1">
    <location>
        <begin position="152"/>
        <end position="164"/>
    </location>
</feature>
<proteinExistence type="predicted"/>
<evidence type="ECO:0000313" key="3">
    <source>
        <dbReference type="EMBL" id="CAI3997238.1"/>
    </source>
</evidence>
<accession>A0A9P1CUM1</accession>
<reference evidence="4 5" key="2">
    <citation type="submission" date="2024-05" db="EMBL/GenBank/DDBJ databases">
        <authorList>
            <person name="Chen Y."/>
            <person name="Shah S."/>
            <person name="Dougan E. K."/>
            <person name="Thang M."/>
            <person name="Chan C."/>
        </authorList>
    </citation>
    <scope>NUCLEOTIDE SEQUENCE [LARGE SCALE GENOMIC DNA]</scope>
</reference>
<evidence type="ECO:0000313" key="5">
    <source>
        <dbReference type="Proteomes" id="UP001152797"/>
    </source>
</evidence>